<evidence type="ECO:0000313" key="3">
    <source>
        <dbReference type="EMBL" id="PPK93463.1"/>
    </source>
</evidence>
<organism evidence="3 4">
    <name type="scientific">Kineococcus xinjiangensis</name>
    <dbReference type="NCBI Taxonomy" id="512762"/>
    <lineage>
        <taxon>Bacteria</taxon>
        <taxon>Bacillati</taxon>
        <taxon>Actinomycetota</taxon>
        <taxon>Actinomycetes</taxon>
        <taxon>Kineosporiales</taxon>
        <taxon>Kineosporiaceae</taxon>
        <taxon>Kineococcus</taxon>
    </lineage>
</organism>
<gene>
    <name evidence="3" type="ORF">CLV92_11091</name>
</gene>
<feature type="transmembrane region" description="Helical" evidence="2">
    <location>
        <begin position="86"/>
        <end position="106"/>
    </location>
</feature>
<keyword evidence="2" id="KW-0812">Transmembrane</keyword>
<evidence type="ECO:0000256" key="1">
    <source>
        <dbReference type="SAM" id="MobiDB-lite"/>
    </source>
</evidence>
<keyword evidence="2" id="KW-1133">Transmembrane helix</keyword>
<evidence type="ECO:0000313" key="4">
    <source>
        <dbReference type="Proteomes" id="UP000239485"/>
    </source>
</evidence>
<dbReference type="AlphaFoldDB" id="A0A2S6IGX3"/>
<accession>A0A2S6IGX3</accession>
<dbReference type="Proteomes" id="UP000239485">
    <property type="component" value="Unassembled WGS sequence"/>
</dbReference>
<reference evidence="3 4" key="1">
    <citation type="submission" date="2018-02" db="EMBL/GenBank/DDBJ databases">
        <title>Genomic Encyclopedia of Archaeal and Bacterial Type Strains, Phase II (KMG-II): from individual species to whole genera.</title>
        <authorList>
            <person name="Goeker M."/>
        </authorList>
    </citation>
    <scope>NUCLEOTIDE SEQUENCE [LARGE SCALE GENOMIC DNA]</scope>
    <source>
        <strain evidence="3 4">DSM 22857</strain>
    </source>
</reference>
<keyword evidence="4" id="KW-1185">Reference proteome</keyword>
<keyword evidence="2" id="KW-0472">Membrane</keyword>
<dbReference type="EMBL" id="PTJD01000010">
    <property type="protein sequence ID" value="PPK93463.1"/>
    <property type="molecule type" value="Genomic_DNA"/>
</dbReference>
<dbReference type="RefSeq" id="WP_104433734.1">
    <property type="nucleotide sequence ID" value="NZ_PTJD01000010.1"/>
</dbReference>
<feature type="transmembrane region" description="Helical" evidence="2">
    <location>
        <begin position="187"/>
        <end position="204"/>
    </location>
</feature>
<evidence type="ECO:0000256" key="2">
    <source>
        <dbReference type="SAM" id="Phobius"/>
    </source>
</evidence>
<protein>
    <submittedName>
        <fullName evidence="3">Uncharacterized protein</fullName>
    </submittedName>
</protein>
<comment type="caution">
    <text evidence="3">The sequence shown here is derived from an EMBL/GenBank/DDBJ whole genome shotgun (WGS) entry which is preliminary data.</text>
</comment>
<proteinExistence type="predicted"/>
<sequence length="206" mass="20698">MSAPSSTPSPAPAPRRAASKPTSLQNGFELFAECLLTGVVVGVLALPLVTALPAVAAGTRHLRHHVAGEASGTRLMLRDAVAATRGSWLVSGALVLLLAVLGSNALLASTTALPGGGVLRWVMAVLAVAAVVVALRAAAAWAPGASWRLLVARAAHRSAADPVGSLLTALAVGFVVLMAWMLPPLGLPAVGIVVLGLVAVEARART</sequence>
<feature type="transmembrane region" description="Helical" evidence="2">
    <location>
        <begin position="118"/>
        <end position="142"/>
    </location>
</feature>
<feature type="transmembrane region" description="Helical" evidence="2">
    <location>
        <begin position="30"/>
        <end position="55"/>
    </location>
</feature>
<feature type="transmembrane region" description="Helical" evidence="2">
    <location>
        <begin position="163"/>
        <end position="181"/>
    </location>
</feature>
<name>A0A2S6IGX3_9ACTN</name>
<feature type="region of interest" description="Disordered" evidence="1">
    <location>
        <begin position="1"/>
        <end position="20"/>
    </location>
</feature>